<dbReference type="EMBL" id="MCFE01000091">
    <property type="protein sequence ID" value="ORX99846.1"/>
    <property type="molecule type" value="Genomic_DNA"/>
</dbReference>
<protein>
    <recommendedName>
        <fullName evidence="3">Vacuolar protein-sorting-associated protein 25</fullName>
    </recommendedName>
    <alternativeName>
        <fullName evidence="7">ESCRT-II complex subunit VPS25</fullName>
    </alternativeName>
</protein>
<dbReference type="Gene3D" id="1.10.10.570">
    <property type="entry name" value="Winged helix' DNA-binding domain. Chain C. Domain 1"/>
    <property type="match status" value="1"/>
</dbReference>
<dbReference type="GO" id="GO:0042803">
    <property type="term" value="F:protein homodimerization activity"/>
    <property type="evidence" value="ECO:0007669"/>
    <property type="project" value="TreeGrafter"/>
</dbReference>
<dbReference type="GO" id="GO:0005198">
    <property type="term" value="F:structural molecule activity"/>
    <property type="evidence" value="ECO:0007669"/>
    <property type="project" value="TreeGrafter"/>
</dbReference>
<dbReference type="AlphaFoldDB" id="A0A1Y1YQ15"/>
<evidence type="ECO:0000313" key="8">
    <source>
        <dbReference type="EMBL" id="ORX99846.1"/>
    </source>
</evidence>
<reference evidence="8 9" key="1">
    <citation type="submission" date="2016-07" db="EMBL/GenBank/DDBJ databases">
        <title>Pervasive Adenine N6-methylation of Active Genes in Fungi.</title>
        <authorList>
            <consortium name="DOE Joint Genome Institute"/>
            <person name="Mondo S.J."/>
            <person name="Dannebaum R.O."/>
            <person name="Kuo R.C."/>
            <person name="Labutti K."/>
            <person name="Haridas S."/>
            <person name="Kuo A."/>
            <person name="Salamov A."/>
            <person name="Ahrendt S.R."/>
            <person name="Lipzen A."/>
            <person name="Sullivan W."/>
            <person name="Andreopoulos W.B."/>
            <person name="Clum A."/>
            <person name="Lindquist E."/>
            <person name="Daum C."/>
            <person name="Ramamoorthy G.K."/>
            <person name="Gryganskyi A."/>
            <person name="Culley D."/>
            <person name="Magnuson J.K."/>
            <person name="James T.Y."/>
            <person name="O'Malley M.A."/>
            <person name="Stajich J.E."/>
            <person name="Spatafora J.W."/>
            <person name="Visel A."/>
            <person name="Grigoriev I.V."/>
        </authorList>
    </citation>
    <scope>NUCLEOTIDE SEQUENCE [LARGE SCALE GENOMIC DNA]</scope>
    <source>
        <strain evidence="8 9">CBS 931.73</strain>
    </source>
</reference>
<dbReference type="Pfam" id="PF05871">
    <property type="entry name" value="ESCRT-II"/>
    <property type="match status" value="1"/>
</dbReference>
<comment type="similarity">
    <text evidence="2">Belongs to the VPS25 family.</text>
</comment>
<dbReference type="Proteomes" id="UP000193498">
    <property type="component" value="Unassembled WGS sequence"/>
</dbReference>
<dbReference type="Gene3D" id="1.10.10.10">
    <property type="entry name" value="Winged helix-like DNA-binding domain superfamily/Winged helix DNA-binding domain"/>
    <property type="match status" value="1"/>
</dbReference>
<evidence type="ECO:0000256" key="7">
    <source>
        <dbReference type="ARBA" id="ARBA00030094"/>
    </source>
</evidence>
<keyword evidence="5" id="KW-0963">Cytoplasm</keyword>
<proteinExistence type="inferred from homology"/>
<comment type="caution">
    <text evidence="8">The sequence shown here is derived from an EMBL/GenBank/DDBJ whole genome shotgun (WGS) entry which is preliminary data.</text>
</comment>
<evidence type="ECO:0000256" key="1">
    <source>
        <dbReference type="ARBA" id="ARBA00004496"/>
    </source>
</evidence>
<keyword evidence="4" id="KW-0813">Transport</keyword>
<comment type="subcellular location">
    <subcellularLocation>
        <location evidence="1">Cytoplasm</location>
    </subcellularLocation>
</comment>
<sequence length="183" mass="21150">MKSSCQAFVFPSIHDFPPFFTQQPTQSTWQHQIQLWSTLILSYYRHHKRCVLELTNELNGELFNNTKINRKLGLATLQTIIDELVKQGMAEWLPPTTQKSSALIYWRKPEEWANMIYGWVKENGLTNTVLTVFEVLHGENTEGLEFHGLDDVLFQRALKILIDQGKAQTLTGTNSDDMGVKFY</sequence>
<gene>
    <name evidence="8" type="ORF">K493DRAFT_279275</name>
</gene>
<dbReference type="OrthoDB" id="245150at2759"/>
<accession>A0A1Y1YQ15</accession>
<dbReference type="FunFam" id="1.10.10.570:FF:000003">
    <property type="entry name" value="Vacuolar protein-sorting-associated protein 25"/>
    <property type="match status" value="1"/>
</dbReference>
<dbReference type="InParanoid" id="A0A1Y1YQ15"/>
<dbReference type="InterPro" id="IPR036388">
    <property type="entry name" value="WH-like_DNA-bd_sf"/>
</dbReference>
<evidence type="ECO:0000256" key="5">
    <source>
        <dbReference type="ARBA" id="ARBA00022490"/>
    </source>
</evidence>
<dbReference type="GO" id="GO:0000814">
    <property type="term" value="C:ESCRT II complex"/>
    <property type="evidence" value="ECO:0007669"/>
    <property type="project" value="InterPro"/>
</dbReference>
<dbReference type="PANTHER" id="PTHR13149:SF0">
    <property type="entry name" value="VACUOLAR PROTEIN-SORTING-ASSOCIATED PROTEIN 25"/>
    <property type="match status" value="1"/>
</dbReference>
<dbReference type="PANTHER" id="PTHR13149">
    <property type="entry name" value="VACUOLAR PROTEIN SORTING-ASSOCIATED PROTEIN VPS25"/>
    <property type="match status" value="1"/>
</dbReference>
<evidence type="ECO:0000256" key="4">
    <source>
        <dbReference type="ARBA" id="ARBA00022448"/>
    </source>
</evidence>
<dbReference type="FunFam" id="1.10.10.10:FF:000141">
    <property type="entry name" value="vacuolar protein-sorting-associated protein 25"/>
    <property type="match status" value="1"/>
</dbReference>
<organism evidence="8 9">
    <name type="scientific">Basidiobolus meristosporus CBS 931.73</name>
    <dbReference type="NCBI Taxonomy" id="1314790"/>
    <lineage>
        <taxon>Eukaryota</taxon>
        <taxon>Fungi</taxon>
        <taxon>Fungi incertae sedis</taxon>
        <taxon>Zoopagomycota</taxon>
        <taxon>Entomophthoromycotina</taxon>
        <taxon>Basidiobolomycetes</taxon>
        <taxon>Basidiobolales</taxon>
        <taxon>Basidiobolaceae</taxon>
        <taxon>Basidiobolus</taxon>
    </lineage>
</organism>
<dbReference type="InterPro" id="IPR008570">
    <property type="entry name" value="ESCRT-II_cplx_Vps25-sub"/>
</dbReference>
<dbReference type="STRING" id="1314790.A0A1Y1YQ15"/>
<dbReference type="InterPro" id="IPR014041">
    <property type="entry name" value="ESCRT-II_cplx_Vps25-sub_N"/>
</dbReference>
<dbReference type="SUPFAM" id="SSF46785">
    <property type="entry name" value="Winged helix' DNA-binding domain"/>
    <property type="match status" value="2"/>
</dbReference>
<evidence type="ECO:0000256" key="2">
    <source>
        <dbReference type="ARBA" id="ARBA00009674"/>
    </source>
</evidence>
<dbReference type="InterPro" id="IPR036390">
    <property type="entry name" value="WH_DNA-bd_sf"/>
</dbReference>
<evidence type="ECO:0000256" key="3">
    <source>
        <dbReference type="ARBA" id="ARBA00017934"/>
    </source>
</evidence>
<dbReference type="GO" id="GO:0043328">
    <property type="term" value="P:protein transport to vacuole involved in ubiquitin-dependent protein catabolic process via the multivesicular body sorting pathway"/>
    <property type="evidence" value="ECO:0007669"/>
    <property type="project" value="TreeGrafter"/>
</dbReference>
<keyword evidence="6" id="KW-0653">Protein transport</keyword>
<dbReference type="GO" id="GO:0016236">
    <property type="term" value="P:macroautophagy"/>
    <property type="evidence" value="ECO:0007669"/>
    <property type="project" value="UniProtKB-ARBA"/>
</dbReference>
<dbReference type="FunCoup" id="A0A1Y1YQ15">
    <property type="interactions" value="422"/>
</dbReference>
<name>A0A1Y1YQ15_9FUNG</name>
<keyword evidence="9" id="KW-1185">Reference proteome</keyword>
<evidence type="ECO:0000256" key="6">
    <source>
        <dbReference type="ARBA" id="ARBA00022927"/>
    </source>
</evidence>
<evidence type="ECO:0000313" key="9">
    <source>
        <dbReference type="Proteomes" id="UP000193498"/>
    </source>
</evidence>